<dbReference type="GO" id="GO:0000049">
    <property type="term" value="F:tRNA binding"/>
    <property type="evidence" value="ECO:0007669"/>
    <property type="project" value="UniProtKB-UniRule"/>
</dbReference>
<dbReference type="GO" id="GO:0006431">
    <property type="term" value="P:methionyl-tRNA aminoacylation"/>
    <property type="evidence" value="ECO:0007669"/>
    <property type="project" value="UniProtKB-UniRule"/>
</dbReference>
<dbReference type="InterPro" id="IPR012340">
    <property type="entry name" value="NA-bd_OB-fold"/>
</dbReference>
<name>A0A9D9DZ86_9FIRM</name>
<protein>
    <recommendedName>
        <fullName evidence="14">Methionine--tRNA ligase</fullName>
        <ecNumber evidence="14">6.1.1.10</ecNumber>
    </recommendedName>
    <alternativeName>
        <fullName evidence="14">Methionyl-tRNA synthetase</fullName>
        <shortName evidence="14">MetRS</shortName>
    </alternativeName>
</protein>
<dbReference type="InterPro" id="IPR009080">
    <property type="entry name" value="tRNAsynth_Ia_anticodon-bd"/>
</dbReference>
<dbReference type="PANTHER" id="PTHR43326">
    <property type="entry name" value="METHIONYL-TRNA SYNTHETASE"/>
    <property type="match status" value="1"/>
</dbReference>
<dbReference type="PROSITE" id="PS50886">
    <property type="entry name" value="TRBD"/>
    <property type="match status" value="1"/>
</dbReference>
<keyword evidence="14" id="KW-0862">Zinc</keyword>
<dbReference type="NCBIfam" id="TIGR00399">
    <property type="entry name" value="metG_C_term"/>
    <property type="match status" value="1"/>
</dbReference>
<evidence type="ECO:0000256" key="4">
    <source>
        <dbReference type="ARBA" id="ARBA00011738"/>
    </source>
</evidence>
<dbReference type="Pfam" id="PF09334">
    <property type="entry name" value="tRNA-synt_1g"/>
    <property type="match status" value="2"/>
</dbReference>
<evidence type="ECO:0000256" key="9">
    <source>
        <dbReference type="ARBA" id="ARBA00022840"/>
    </source>
</evidence>
<dbReference type="NCBIfam" id="NF008900">
    <property type="entry name" value="PRK12267.1"/>
    <property type="match status" value="1"/>
</dbReference>
<dbReference type="Pfam" id="PF01588">
    <property type="entry name" value="tRNA_bind"/>
    <property type="match status" value="1"/>
</dbReference>
<dbReference type="Gene3D" id="3.40.50.620">
    <property type="entry name" value="HUPs"/>
    <property type="match status" value="1"/>
</dbReference>
<keyword evidence="14" id="KW-0479">Metal-binding</keyword>
<comment type="subcellular location">
    <subcellularLocation>
        <location evidence="2 14">Cytoplasm</location>
    </subcellularLocation>
</comment>
<feature type="binding site" evidence="14">
    <location>
        <position position="146"/>
    </location>
    <ligand>
        <name>Zn(2+)</name>
        <dbReference type="ChEBI" id="CHEBI:29105"/>
    </ligand>
</feature>
<proteinExistence type="inferred from homology"/>
<feature type="binding site" evidence="14">
    <location>
        <position position="160"/>
    </location>
    <ligand>
        <name>Zn(2+)</name>
        <dbReference type="ChEBI" id="CHEBI:29105"/>
    </ligand>
</feature>
<dbReference type="CDD" id="cd00814">
    <property type="entry name" value="MetRS_core"/>
    <property type="match status" value="1"/>
</dbReference>
<feature type="short sequence motif" description="'HIGH' region" evidence="14">
    <location>
        <begin position="28"/>
        <end position="38"/>
    </location>
</feature>
<dbReference type="InterPro" id="IPR014729">
    <property type="entry name" value="Rossmann-like_a/b/a_fold"/>
</dbReference>
<evidence type="ECO:0000256" key="1">
    <source>
        <dbReference type="ARBA" id="ARBA00003314"/>
    </source>
</evidence>
<keyword evidence="9 14" id="KW-0067">ATP-binding</keyword>
<keyword evidence="7 14" id="KW-0436">Ligase</keyword>
<keyword evidence="11 14" id="KW-0648">Protein biosynthesis</keyword>
<comment type="caution">
    <text evidence="16">The sequence shown here is derived from an EMBL/GenBank/DDBJ whole genome shotgun (WGS) entry which is preliminary data.</text>
</comment>
<dbReference type="SUPFAM" id="SSF52374">
    <property type="entry name" value="Nucleotidylyl transferase"/>
    <property type="match status" value="1"/>
</dbReference>
<evidence type="ECO:0000256" key="11">
    <source>
        <dbReference type="ARBA" id="ARBA00022917"/>
    </source>
</evidence>
<keyword evidence="5 14" id="KW-0963">Cytoplasm</keyword>
<dbReference type="SUPFAM" id="SSF50249">
    <property type="entry name" value="Nucleic acid-binding proteins"/>
    <property type="match status" value="1"/>
</dbReference>
<dbReference type="Gene3D" id="2.40.50.140">
    <property type="entry name" value="Nucleic acid-binding proteins"/>
    <property type="match status" value="1"/>
</dbReference>
<dbReference type="CDD" id="cd07957">
    <property type="entry name" value="Anticodon_Ia_Met"/>
    <property type="match status" value="1"/>
</dbReference>
<dbReference type="AlphaFoldDB" id="A0A9D9DZ86"/>
<dbReference type="GO" id="GO:0004825">
    <property type="term" value="F:methionine-tRNA ligase activity"/>
    <property type="evidence" value="ECO:0007669"/>
    <property type="project" value="UniProtKB-UniRule"/>
</dbReference>
<dbReference type="FunFam" id="1.10.730.10:FF:000026">
    <property type="entry name" value="Methionine--tRNA ligase"/>
    <property type="match status" value="1"/>
</dbReference>
<feature type="short sequence motif" description="'KMSKS' region" evidence="14">
    <location>
        <begin position="313"/>
        <end position="317"/>
    </location>
</feature>
<comment type="cofactor">
    <cofactor evidence="14">
        <name>Zn(2+)</name>
        <dbReference type="ChEBI" id="CHEBI:29105"/>
    </cofactor>
    <text evidence="14">Binds 1 zinc ion per subunit.</text>
</comment>
<dbReference type="NCBIfam" id="TIGR00398">
    <property type="entry name" value="metG"/>
    <property type="match status" value="1"/>
</dbReference>
<dbReference type="Gene3D" id="2.170.220.10">
    <property type="match status" value="1"/>
</dbReference>
<dbReference type="PROSITE" id="PS00178">
    <property type="entry name" value="AA_TRNA_LIGASE_I"/>
    <property type="match status" value="1"/>
</dbReference>
<dbReference type="EMBL" id="JADIMX010000120">
    <property type="protein sequence ID" value="MBO8434935.1"/>
    <property type="molecule type" value="Genomic_DNA"/>
</dbReference>
<evidence type="ECO:0000313" key="17">
    <source>
        <dbReference type="Proteomes" id="UP000823611"/>
    </source>
</evidence>
<dbReference type="InterPro" id="IPR041872">
    <property type="entry name" value="Anticodon_Met"/>
</dbReference>
<dbReference type="InterPro" id="IPR015413">
    <property type="entry name" value="Methionyl/Leucyl_tRNA_Synth"/>
</dbReference>
<dbReference type="EC" id="6.1.1.10" evidence="14"/>
<dbReference type="GO" id="GO:0005737">
    <property type="term" value="C:cytoplasm"/>
    <property type="evidence" value="ECO:0007669"/>
    <property type="project" value="UniProtKB-SubCell"/>
</dbReference>
<dbReference type="Gene3D" id="1.10.730.10">
    <property type="entry name" value="Isoleucyl-tRNA Synthetase, Domain 1"/>
    <property type="match status" value="1"/>
</dbReference>
<evidence type="ECO:0000313" key="16">
    <source>
        <dbReference type="EMBL" id="MBO8434935.1"/>
    </source>
</evidence>
<dbReference type="HAMAP" id="MF_01228">
    <property type="entry name" value="Met_tRNA_synth_type2"/>
    <property type="match status" value="1"/>
</dbReference>
<sequence length="669" mass="76689">MYNNFQEIKYFGGIFLEKEKFYITTPIYYPSDKLHIGHSYCTVATDTMARYKRLRGYDVMFLTGSDEHGQKIERIAKAQNTTPKAYTDKVVATFKDLWGKLDISYDKFIRTTDDYHVKAVQKIFKKLYDQGDIYKSEYEGLYCTPCETFFTEHQLVDGKCPDCGREVEKVKEESYFFKLSKYQDRIIKHMEENPEWLEPSTRQKEMINNFLKPGLEDLAVSRTSFTWGIPVEFDPGHIVYVWIDALSNYITALGYGSEDDSLFKKFWPADVHVVGKEIVRFHSIIWPAMLMALDLPLPKKIFGHGWLVINGNKMSKSVGNVVDPFVLVNKYGLDAIRYFLLREIAFGQDGNFSNEALIQRINSDLANDLGNLVSRTAGMIEKYFGGKLPSQQKETEFDADLIRVAKETANNVEEKMEKMLFSDALEEIWTLIRRTNKYIDETQPWILIKDEDKKDVLANALYNVAESIRIVSIMIQPFMPKTPALIWEQIGIKEGEITKWDSIKEWGLLGREVAVSKGEAIFPRIDMKKELAELEEAMKVAQAQAVANQPKKEEKEEEAVEEITIDDFLKVQLKVGEVISSEKVKKSKKLLRNVVKIGDEERVIFSGISEHYSPEEMVGKRVIVVTNLKPRKMMGEYSYGMILAGEDSDGNLSLATVDKADFESGSEVG</sequence>
<dbReference type="SUPFAM" id="SSF47323">
    <property type="entry name" value="Anticodon-binding domain of a subclass of class I aminoacyl-tRNA synthetases"/>
    <property type="match status" value="1"/>
</dbReference>
<keyword evidence="8 14" id="KW-0547">Nucleotide-binding</keyword>
<evidence type="ECO:0000256" key="3">
    <source>
        <dbReference type="ARBA" id="ARBA00006590"/>
    </source>
</evidence>
<dbReference type="InterPro" id="IPR023457">
    <property type="entry name" value="Met-tRNA_synth_2"/>
</dbReference>
<keyword evidence="10 14" id="KW-0694">RNA-binding</keyword>
<dbReference type="Proteomes" id="UP000823611">
    <property type="component" value="Unassembled WGS sequence"/>
</dbReference>
<dbReference type="InterPro" id="IPR014758">
    <property type="entry name" value="Met-tRNA_synth"/>
</dbReference>
<dbReference type="InterPro" id="IPR004495">
    <property type="entry name" value="Met-tRNA-synth_bsu_C"/>
</dbReference>
<gene>
    <name evidence="14 16" type="primary">metG</name>
    <name evidence="16" type="ORF">IAC55_06415</name>
</gene>
<dbReference type="GO" id="GO:0005524">
    <property type="term" value="F:ATP binding"/>
    <property type="evidence" value="ECO:0007669"/>
    <property type="project" value="UniProtKB-UniRule"/>
</dbReference>
<evidence type="ECO:0000259" key="15">
    <source>
        <dbReference type="PROSITE" id="PS50886"/>
    </source>
</evidence>
<evidence type="ECO:0000256" key="14">
    <source>
        <dbReference type="HAMAP-Rule" id="MF_01228"/>
    </source>
</evidence>
<evidence type="ECO:0000256" key="10">
    <source>
        <dbReference type="ARBA" id="ARBA00022884"/>
    </source>
</evidence>
<dbReference type="CDD" id="cd02800">
    <property type="entry name" value="tRNA_bind_EcMetRS_like"/>
    <property type="match status" value="1"/>
</dbReference>
<dbReference type="FunFam" id="2.170.220.10:FF:000002">
    <property type="entry name" value="Methionine--tRNA ligase"/>
    <property type="match status" value="1"/>
</dbReference>
<dbReference type="InterPro" id="IPR001412">
    <property type="entry name" value="aa-tRNA-synth_I_CS"/>
</dbReference>
<comment type="catalytic activity">
    <reaction evidence="13 14">
        <text>tRNA(Met) + L-methionine + ATP = L-methionyl-tRNA(Met) + AMP + diphosphate</text>
        <dbReference type="Rhea" id="RHEA:13481"/>
        <dbReference type="Rhea" id="RHEA-COMP:9667"/>
        <dbReference type="Rhea" id="RHEA-COMP:9698"/>
        <dbReference type="ChEBI" id="CHEBI:30616"/>
        <dbReference type="ChEBI" id="CHEBI:33019"/>
        <dbReference type="ChEBI" id="CHEBI:57844"/>
        <dbReference type="ChEBI" id="CHEBI:78442"/>
        <dbReference type="ChEBI" id="CHEBI:78530"/>
        <dbReference type="ChEBI" id="CHEBI:456215"/>
        <dbReference type="EC" id="6.1.1.10"/>
    </reaction>
</comment>
<feature type="binding site" evidence="14">
    <location>
        <position position="143"/>
    </location>
    <ligand>
        <name>Zn(2+)</name>
        <dbReference type="ChEBI" id="CHEBI:29105"/>
    </ligand>
</feature>
<accession>A0A9D9DZ86</accession>
<evidence type="ECO:0000256" key="6">
    <source>
        <dbReference type="ARBA" id="ARBA00022555"/>
    </source>
</evidence>
<dbReference type="FunFam" id="2.40.50.140:FF:000042">
    <property type="entry name" value="Methionine--tRNA ligase"/>
    <property type="match status" value="1"/>
</dbReference>
<dbReference type="Pfam" id="PF19303">
    <property type="entry name" value="Anticodon_3"/>
    <property type="match status" value="1"/>
</dbReference>
<keyword evidence="12 14" id="KW-0030">Aminoacyl-tRNA synthetase</keyword>
<dbReference type="PANTHER" id="PTHR43326:SF1">
    <property type="entry name" value="METHIONINE--TRNA LIGASE, MITOCHONDRIAL"/>
    <property type="match status" value="1"/>
</dbReference>
<evidence type="ECO:0000256" key="8">
    <source>
        <dbReference type="ARBA" id="ARBA00022741"/>
    </source>
</evidence>
<comment type="function">
    <text evidence="1 14">Is required not only for elongation of protein synthesis but also for the initiation of all mRNA translation through initiator tRNA(fMet) aminoacylation.</text>
</comment>
<reference evidence="16" key="1">
    <citation type="submission" date="2020-10" db="EMBL/GenBank/DDBJ databases">
        <authorList>
            <person name="Gilroy R."/>
        </authorList>
    </citation>
    <scope>NUCLEOTIDE SEQUENCE</scope>
    <source>
        <strain evidence="16">F6-4510</strain>
    </source>
</reference>
<reference evidence="16" key="2">
    <citation type="journal article" date="2021" name="PeerJ">
        <title>Extensive microbial diversity within the chicken gut microbiome revealed by metagenomics and culture.</title>
        <authorList>
            <person name="Gilroy R."/>
            <person name="Ravi A."/>
            <person name="Getino M."/>
            <person name="Pursley I."/>
            <person name="Horton D.L."/>
            <person name="Alikhan N.F."/>
            <person name="Baker D."/>
            <person name="Gharbi K."/>
            <person name="Hall N."/>
            <person name="Watson M."/>
            <person name="Adriaenssens E.M."/>
            <person name="Foster-Nyarko E."/>
            <person name="Jarju S."/>
            <person name="Secka A."/>
            <person name="Antonio M."/>
            <person name="Oren A."/>
            <person name="Chaudhuri R.R."/>
            <person name="La Ragione R."/>
            <person name="Hildebrand F."/>
            <person name="Pallen M.J."/>
        </authorList>
    </citation>
    <scope>NUCLEOTIDE SEQUENCE</scope>
    <source>
        <strain evidence="16">F6-4510</strain>
    </source>
</reference>
<comment type="similarity">
    <text evidence="3 14">Belongs to the class-I aminoacyl-tRNA synthetase family. MetG type 2A subfamily.</text>
</comment>
<comment type="caution">
    <text evidence="14">Lacks conserved residue(s) required for the propagation of feature annotation.</text>
</comment>
<evidence type="ECO:0000256" key="13">
    <source>
        <dbReference type="ARBA" id="ARBA00047364"/>
    </source>
</evidence>
<evidence type="ECO:0000256" key="5">
    <source>
        <dbReference type="ARBA" id="ARBA00022490"/>
    </source>
</evidence>
<dbReference type="PRINTS" id="PR01041">
    <property type="entry name" value="TRNASYNTHMET"/>
</dbReference>
<comment type="subunit">
    <text evidence="4 14">Homodimer.</text>
</comment>
<evidence type="ECO:0000256" key="12">
    <source>
        <dbReference type="ARBA" id="ARBA00023146"/>
    </source>
</evidence>
<feature type="domain" description="TRNA-binding" evidence="15">
    <location>
        <begin position="567"/>
        <end position="669"/>
    </location>
</feature>
<dbReference type="GO" id="GO:0046872">
    <property type="term" value="F:metal ion binding"/>
    <property type="evidence" value="ECO:0007669"/>
    <property type="project" value="UniProtKB-KW"/>
</dbReference>
<organism evidence="16 17">
    <name type="scientific">Candidatus Fimicola merdigallinarum</name>
    <dbReference type="NCBI Taxonomy" id="2840819"/>
    <lineage>
        <taxon>Bacteria</taxon>
        <taxon>Bacillati</taxon>
        <taxon>Bacillota</taxon>
        <taxon>Clostridia</taxon>
        <taxon>Lachnospirales</taxon>
        <taxon>Lachnospiraceae</taxon>
        <taxon>Lachnospiraceae incertae sedis</taxon>
        <taxon>Candidatus Fimicola</taxon>
    </lineage>
</organism>
<evidence type="ECO:0000256" key="2">
    <source>
        <dbReference type="ARBA" id="ARBA00004496"/>
    </source>
</evidence>
<dbReference type="InterPro" id="IPR033911">
    <property type="entry name" value="MetRS_core"/>
</dbReference>
<feature type="binding site" evidence="14">
    <location>
        <position position="163"/>
    </location>
    <ligand>
        <name>Zn(2+)</name>
        <dbReference type="ChEBI" id="CHEBI:29105"/>
    </ligand>
</feature>
<keyword evidence="6 14" id="KW-0820">tRNA-binding</keyword>
<dbReference type="InterPro" id="IPR002547">
    <property type="entry name" value="tRNA-bd_dom"/>
</dbReference>
<evidence type="ECO:0000256" key="7">
    <source>
        <dbReference type="ARBA" id="ARBA00022598"/>
    </source>
</evidence>